<name>A0A0F9SLH3_9ZZZZ</name>
<dbReference type="NCBIfam" id="NF008149">
    <property type="entry name" value="PRK10901.1"/>
    <property type="match status" value="1"/>
</dbReference>
<dbReference type="FunFam" id="3.40.50.150:FF:000022">
    <property type="entry name" value="Ribosomal RNA small subunit methyltransferase B"/>
    <property type="match status" value="1"/>
</dbReference>
<keyword evidence="9" id="KW-0949">S-adenosyl-L-methionine</keyword>
<dbReference type="GO" id="GO:0005829">
    <property type="term" value="C:cytosol"/>
    <property type="evidence" value="ECO:0007669"/>
    <property type="project" value="TreeGrafter"/>
</dbReference>
<dbReference type="InterPro" id="IPR001678">
    <property type="entry name" value="MeTrfase_RsmB-F_NOP2_dom"/>
</dbReference>
<dbReference type="InterPro" id="IPR004573">
    <property type="entry name" value="rRNA_ssu_MeTfrase_B"/>
</dbReference>
<keyword evidence="8" id="KW-0808">Transferase</keyword>
<evidence type="ECO:0000256" key="2">
    <source>
        <dbReference type="ARBA" id="ARBA00004496"/>
    </source>
</evidence>
<evidence type="ECO:0000256" key="8">
    <source>
        <dbReference type="ARBA" id="ARBA00022679"/>
    </source>
</evidence>
<dbReference type="Pfam" id="PF22458">
    <property type="entry name" value="RsmF-B_ferredox"/>
    <property type="match status" value="1"/>
</dbReference>
<accession>A0A0F9SLH3</accession>
<dbReference type="EC" id="2.1.1.176" evidence="4"/>
<dbReference type="NCBIfam" id="TIGR00563">
    <property type="entry name" value="rsmB"/>
    <property type="match status" value="1"/>
</dbReference>
<dbReference type="InterPro" id="IPR029063">
    <property type="entry name" value="SAM-dependent_MTases_sf"/>
</dbReference>
<dbReference type="NCBIfam" id="NF011494">
    <property type="entry name" value="PRK14902.1"/>
    <property type="match status" value="1"/>
</dbReference>
<dbReference type="GO" id="GO:0006355">
    <property type="term" value="P:regulation of DNA-templated transcription"/>
    <property type="evidence" value="ECO:0007669"/>
    <property type="project" value="InterPro"/>
</dbReference>
<evidence type="ECO:0000256" key="11">
    <source>
        <dbReference type="ARBA" id="ARBA00030399"/>
    </source>
</evidence>
<reference evidence="15" key="1">
    <citation type="journal article" date="2015" name="Nature">
        <title>Complex archaea that bridge the gap between prokaryotes and eukaryotes.</title>
        <authorList>
            <person name="Spang A."/>
            <person name="Saw J.H."/>
            <person name="Jorgensen S.L."/>
            <person name="Zaremba-Niedzwiedzka K."/>
            <person name="Martijn J."/>
            <person name="Lind A.E."/>
            <person name="van Eijk R."/>
            <person name="Schleper C."/>
            <person name="Guy L."/>
            <person name="Ettema T.J."/>
        </authorList>
    </citation>
    <scope>NUCLEOTIDE SEQUENCE</scope>
</reference>
<evidence type="ECO:0000256" key="13">
    <source>
        <dbReference type="ARBA" id="ARBA00047283"/>
    </source>
</evidence>
<evidence type="ECO:0000256" key="7">
    <source>
        <dbReference type="ARBA" id="ARBA00022603"/>
    </source>
</evidence>
<dbReference type="GO" id="GO:0003723">
    <property type="term" value="F:RNA binding"/>
    <property type="evidence" value="ECO:0007669"/>
    <property type="project" value="UniProtKB-KW"/>
</dbReference>
<gene>
    <name evidence="15" type="ORF">LCGC14_0837310</name>
</gene>
<keyword evidence="6" id="KW-0698">rRNA processing</keyword>
<comment type="similarity">
    <text evidence="3">Belongs to the class I-like SAM-binding methyltransferase superfamily. RsmB/NOP family.</text>
</comment>
<dbReference type="InterPro" id="IPR035926">
    <property type="entry name" value="NusB-like_sf"/>
</dbReference>
<evidence type="ECO:0000256" key="10">
    <source>
        <dbReference type="ARBA" id="ARBA00022884"/>
    </source>
</evidence>
<keyword evidence="10" id="KW-0694">RNA-binding</keyword>
<feature type="domain" description="SAM-dependent MTase RsmB/NOP-type" evidence="14">
    <location>
        <begin position="170"/>
        <end position="439"/>
    </location>
</feature>
<dbReference type="PANTHER" id="PTHR22807:SF61">
    <property type="entry name" value="NOL1_NOP2_SUN FAMILY PROTEIN _ ANTITERMINATION NUSB DOMAIN-CONTAINING PROTEIN"/>
    <property type="match status" value="1"/>
</dbReference>
<dbReference type="CDD" id="cd02440">
    <property type="entry name" value="AdoMet_MTases"/>
    <property type="match status" value="1"/>
</dbReference>
<evidence type="ECO:0000256" key="6">
    <source>
        <dbReference type="ARBA" id="ARBA00022552"/>
    </source>
</evidence>
<evidence type="ECO:0000259" key="14">
    <source>
        <dbReference type="PROSITE" id="PS51686"/>
    </source>
</evidence>
<evidence type="ECO:0000256" key="1">
    <source>
        <dbReference type="ARBA" id="ARBA00002724"/>
    </source>
</evidence>
<dbReference type="Gene3D" id="1.10.287.730">
    <property type="entry name" value="Helix hairpin bin"/>
    <property type="match status" value="1"/>
</dbReference>
<comment type="function">
    <text evidence="1">Specifically methylates the cytosine at position 967 (m5C967) of 16S rRNA.</text>
</comment>
<evidence type="ECO:0000256" key="3">
    <source>
        <dbReference type="ARBA" id="ARBA00007494"/>
    </source>
</evidence>
<protein>
    <recommendedName>
        <fullName evidence="4">16S rRNA (cytosine(967)-C(5))-methyltransferase</fullName>
        <ecNumber evidence="4">2.1.1.176</ecNumber>
    </recommendedName>
    <alternativeName>
        <fullName evidence="11">16S rRNA m5C967 methyltransferase</fullName>
    </alternativeName>
    <alternativeName>
        <fullName evidence="12">rRNA (cytosine-C(5)-)-methyltransferase RsmB</fullName>
    </alternativeName>
</protein>
<dbReference type="GO" id="GO:0070475">
    <property type="term" value="P:rRNA base methylation"/>
    <property type="evidence" value="ECO:0007669"/>
    <property type="project" value="TreeGrafter"/>
</dbReference>
<evidence type="ECO:0000256" key="12">
    <source>
        <dbReference type="ARBA" id="ARBA00031088"/>
    </source>
</evidence>
<dbReference type="PROSITE" id="PS51686">
    <property type="entry name" value="SAM_MT_RSMB_NOP"/>
    <property type="match status" value="1"/>
</dbReference>
<proteinExistence type="inferred from homology"/>
<sequence>MNILAKPQKHTARASAARVIAEVIHKKHSLNGVLTAALASLPDNERSLCQQLCYGVIRWQPQLAAISQSLLTKPLRAKDGDIAALLLCGIYQLRDMRVPSHAAISETVNACKTLGKPWATGLLNASLRNYQRQQEDIEAKIQQQESAKFAHPDWLIERFKQDWPTQWPAILEANNLQPPMMLRVNTQHGSREDYLARLAEADIDASALDDCIDGILLVSSCDVFQLPGFAEGQASVQDGAAQLVAKTLNLKPNLRVLDACAAPGGKTCHILEQFPDNHMVALDIDPRRLLQIKQNTDRLNLNAELIAADAADVENWWDGQLFDRILIDAPCSGTGVIRRHPDIKLLRRPDDIASLAEQQQQLLNKLWPLLKPDGVLVYTTCSALKQENEDQVAAFLKDHPEAQENIISPAPAERRSVGYQRLPGDNILDGFYYASLSHR</sequence>
<dbReference type="SUPFAM" id="SSF53335">
    <property type="entry name" value="S-adenosyl-L-methionine-dependent methyltransferases"/>
    <property type="match status" value="1"/>
</dbReference>
<dbReference type="EMBL" id="LAZR01002434">
    <property type="protein sequence ID" value="KKN30103.1"/>
    <property type="molecule type" value="Genomic_DNA"/>
</dbReference>
<dbReference type="InterPro" id="IPR023267">
    <property type="entry name" value="RCMT"/>
</dbReference>
<dbReference type="InterPro" id="IPR006027">
    <property type="entry name" value="NusB_RsmB_TIM44"/>
</dbReference>
<dbReference type="PRINTS" id="PR02008">
    <property type="entry name" value="RCMTFAMILY"/>
</dbReference>
<dbReference type="GO" id="GO:0009383">
    <property type="term" value="F:rRNA (cytosine-C5-)-methyltransferase activity"/>
    <property type="evidence" value="ECO:0007669"/>
    <property type="project" value="TreeGrafter"/>
</dbReference>
<comment type="catalytic activity">
    <reaction evidence="13">
        <text>cytidine(967) in 16S rRNA + S-adenosyl-L-methionine = 5-methylcytidine(967) in 16S rRNA + S-adenosyl-L-homocysteine + H(+)</text>
        <dbReference type="Rhea" id="RHEA:42748"/>
        <dbReference type="Rhea" id="RHEA-COMP:10219"/>
        <dbReference type="Rhea" id="RHEA-COMP:10220"/>
        <dbReference type="ChEBI" id="CHEBI:15378"/>
        <dbReference type="ChEBI" id="CHEBI:57856"/>
        <dbReference type="ChEBI" id="CHEBI:59789"/>
        <dbReference type="ChEBI" id="CHEBI:74483"/>
        <dbReference type="ChEBI" id="CHEBI:82748"/>
        <dbReference type="EC" id="2.1.1.176"/>
    </reaction>
</comment>
<keyword evidence="5" id="KW-0963">Cytoplasm</keyword>
<evidence type="ECO:0000313" key="15">
    <source>
        <dbReference type="EMBL" id="KKN30103.1"/>
    </source>
</evidence>
<dbReference type="InterPro" id="IPR049560">
    <property type="entry name" value="MeTrfase_RsmB-F_NOP2_cat"/>
</dbReference>
<dbReference type="Gene3D" id="3.30.70.1170">
    <property type="entry name" value="Sun protein, domain 3"/>
    <property type="match status" value="1"/>
</dbReference>
<comment type="caution">
    <text evidence="15">The sequence shown here is derived from an EMBL/GenBank/DDBJ whole genome shotgun (WGS) entry which is preliminary data.</text>
</comment>
<dbReference type="SUPFAM" id="SSF48013">
    <property type="entry name" value="NusB-like"/>
    <property type="match status" value="1"/>
</dbReference>
<dbReference type="Gene3D" id="3.40.50.150">
    <property type="entry name" value="Vaccinia Virus protein VP39"/>
    <property type="match status" value="1"/>
</dbReference>
<evidence type="ECO:0000256" key="4">
    <source>
        <dbReference type="ARBA" id="ARBA00012140"/>
    </source>
</evidence>
<organism evidence="15">
    <name type="scientific">marine sediment metagenome</name>
    <dbReference type="NCBI Taxonomy" id="412755"/>
    <lineage>
        <taxon>unclassified sequences</taxon>
        <taxon>metagenomes</taxon>
        <taxon>ecological metagenomes</taxon>
    </lineage>
</organism>
<dbReference type="AlphaFoldDB" id="A0A0F9SLH3"/>
<dbReference type="PANTHER" id="PTHR22807">
    <property type="entry name" value="NOP2 YEAST -RELATED NOL1/NOP2/FMU SUN DOMAIN-CONTAINING"/>
    <property type="match status" value="1"/>
</dbReference>
<evidence type="ECO:0000256" key="9">
    <source>
        <dbReference type="ARBA" id="ARBA00022691"/>
    </source>
</evidence>
<dbReference type="InterPro" id="IPR018314">
    <property type="entry name" value="RsmB/NOL1/NOP2-like_CS"/>
</dbReference>
<dbReference type="InterPro" id="IPR054728">
    <property type="entry name" value="RsmB-like_ferredoxin"/>
</dbReference>
<comment type="subcellular location">
    <subcellularLocation>
        <location evidence="2">Cytoplasm</location>
    </subcellularLocation>
</comment>
<keyword evidence="7" id="KW-0489">Methyltransferase</keyword>
<dbReference type="FunFam" id="3.30.70.1170:FF:000002">
    <property type="entry name" value="Ribosomal RNA small subunit methyltransferase B"/>
    <property type="match status" value="1"/>
</dbReference>
<evidence type="ECO:0000256" key="5">
    <source>
        <dbReference type="ARBA" id="ARBA00022490"/>
    </source>
</evidence>
<dbReference type="PROSITE" id="PS01153">
    <property type="entry name" value="NOL1_NOP2_SUN"/>
    <property type="match status" value="1"/>
</dbReference>
<dbReference type="Gene3D" id="1.10.940.10">
    <property type="entry name" value="NusB-like"/>
    <property type="match status" value="1"/>
</dbReference>
<dbReference type="Pfam" id="PF01189">
    <property type="entry name" value="Methyltr_RsmB-F"/>
    <property type="match status" value="1"/>
</dbReference>
<dbReference type="Pfam" id="PF01029">
    <property type="entry name" value="NusB"/>
    <property type="match status" value="1"/>
</dbReference>